<dbReference type="Proteomes" id="UP001438707">
    <property type="component" value="Unassembled WGS sequence"/>
</dbReference>
<reference evidence="5 6" key="1">
    <citation type="journal article" date="2024" name="Nat. Commun.">
        <title>Phylogenomics reveals the evolutionary origins of lichenization in chlorophyte algae.</title>
        <authorList>
            <person name="Puginier C."/>
            <person name="Libourel C."/>
            <person name="Otte J."/>
            <person name="Skaloud P."/>
            <person name="Haon M."/>
            <person name="Grisel S."/>
            <person name="Petersen M."/>
            <person name="Berrin J.G."/>
            <person name="Delaux P.M."/>
            <person name="Dal Grande F."/>
            <person name="Keller J."/>
        </authorList>
    </citation>
    <scope>NUCLEOTIDE SEQUENCE [LARGE SCALE GENOMIC DNA]</scope>
    <source>
        <strain evidence="5 6">SAG 2145</strain>
    </source>
</reference>
<dbReference type="AlphaFoldDB" id="A0AAW1S260"/>
<comment type="caution">
    <text evidence="5">The sequence shown here is derived from an EMBL/GenBank/DDBJ whole genome shotgun (WGS) entry which is preliminary data.</text>
</comment>
<dbReference type="Gene3D" id="3.40.50.720">
    <property type="entry name" value="NAD(P)-binding Rossmann-like Domain"/>
    <property type="match status" value="1"/>
</dbReference>
<evidence type="ECO:0000313" key="6">
    <source>
        <dbReference type="Proteomes" id="UP001438707"/>
    </source>
</evidence>
<sequence length="281" mass="29036">MALLRGALSAYRAAQSSGAATTSLRGFASSSEPPVYLVFGAAGGIGSELSKILQAQPDAKLILSGRTESKLKELSDSIGGGTPMPADVLNAKEVEELIQQVSKEHGKLDGVANCVGSFQVKPGHLVTPEEFDEVLSLNLKSAFNILRSSVKNMMKTGGGSIVFTTSAVAHHGYANHEAISAAKAGVGGLMMSAAATYAKSQIRCNCVAPGLIATPGTKRFTQNDAARSTSEKMHALGRIGDPADVARAMSFLLHPDNNFITGQILGVDGGLANVAPLTVSK</sequence>
<dbReference type="PRINTS" id="PR00081">
    <property type="entry name" value="GDHRDH"/>
</dbReference>
<evidence type="ECO:0000313" key="5">
    <source>
        <dbReference type="EMBL" id="KAK9840162.1"/>
    </source>
</evidence>
<keyword evidence="2" id="KW-0560">Oxidoreductase</keyword>
<dbReference type="PANTHER" id="PTHR24321:SF8">
    <property type="entry name" value="ESTRADIOL 17-BETA-DEHYDROGENASE 8-RELATED"/>
    <property type="match status" value="1"/>
</dbReference>
<dbReference type="InterPro" id="IPR002347">
    <property type="entry name" value="SDR_fam"/>
</dbReference>
<dbReference type="Pfam" id="PF13561">
    <property type="entry name" value="adh_short_C2"/>
    <property type="match status" value="1"/>
</dbReference>
<dbReference type="EMBL" id="JALJOS010000004">
    <property type="protein sequence ID" value="KAK9840162.1"/>
    <property type="molecule type" value="Genomic_DNA"/>
</dbReference>
<dbReference type="SUPFAM" id="SSF51735">
    <property type="entry name" value="NAD(P)-binding Rossmann-fold domains"/>
    <property type="match status" value="1"/>
</dbReference>
<dbReference type="FunFam" id="3.40.50.720:FF:000084">
    <property type="entry name" value="Short-chain dehydrogenase reductase"/>
    <property type="match status" value="1"/>
</dbReference>
<feature type="domain" description="Ketoreductase" evidence="4">
    <location>
        <begin position="34"/>
        <end position="197"/>
    </location>
</feature>
<keyword evidence="6" id="KW-1185">Reference proteome</keyword>
<evidence type="ECO:0000256" key="2">
    <source>
        <dbReference type="ARBA" id="ARBA00023002"/>
    </source>
</evidence>
<gene>
    <name evidence="5" type="ORF">WJX74_004394</name>
</gene>
<evidence type="ECO:0000259" key="4">
    <source>
        <dbReference type="SMART" id="SM00822"/>
    </source>
</evidence>
<keyword evidence="3" id="KW-0520">NAD</keyword>
<evidence type="ECO:0000256" key="1">
    <source>
        <dbReference type="ARBA" id="ARBA00006484"/>
    </source>
</evidence>
<dbReference type="InterPro" id="IPR036291">
    <property type="entry name" value="NAD(P)-bd_dom_sf"/>
</dbReference>
<dbReference type="CDD" id="cd05233">
    <property type="entry name" value="SDR_c"/>
    <property type="match status" value="1"/>
</dbReference>
<organism evidence="5 6">
    <name type="scientific">Apatococcus lobatus</name>
    <dbReference type="NCBI Taxonomy" id="904363"/>
    <lineage>
        <taxon>Eukaryota</taxon>
        <taxon>Viridiplantae</taxon>
        <taxon>Chlorophyta</taxon>
        <taxon>core chlorophytes</taxon>
        <taxon>Trebouxiophyceae</taxon>
        <taxon>Chlorellales</taxon>
        <taxon>Chlorellaceae</taxon>
        <taxon>Apatococcus</taxon>
    </lineage>
</organism>
<accession>A0AAW1S260</accession>
<proteinExistence type="inferred from homology"/>
<dbReference type="GO" id="GO:0016491">
    <property type="term" value="F:oxidoreductase activity"/>
    <property type="evidence" value="ECO:0007669"/>
    <property type="project" value="UniProtKB-KW"/>
</dbReference>
<name>A0AAW1S260_9CHLO</name>
<dbReference type="SMART" id="SM00822">
    <property type="entry name" value="PKS_KR"/>
    <property type="match status" value="1"/>
</dbReference>
<dbReference type="InterPro" id="IPR057326">
    <property type="entry name" value="KR_dom"/>
</dbReference>
<dbReference type="PANTHER" id="PTHR24321">
    <property type="entry name" value="DEHYDROGENASES, SHORT CHAIN"/>
    <property type="match status" value="1"/>
</dbReference>
<protein>
    <recommendedName>
        <fullName evidence="4">Ketoreductase domain-containing protein</fullName>
    </recommendedName>
</protein>
<comment type="similarity">
    <text evidence="1">Belongs to the short-chain dehydrogenases/reductases (SDR) family.</text>
</comment>
<evidence type="ECO:0000256" key="3">
    <source>
        <dbReference type="ARBA" id="ARBA00023027"/>
    </source>
</evidence>